<dbReference type="EMBL" id="JBEPSM010000002">
    <property type="protein sequence ID" value="MET4634844.1"/>
    <property type="molecule type" value="Genomic_DNA"/>
</dbReference>
<feature type="region of interest" description="Disordered" evidence="1">
    <location>
        <begin position="48"/>
        <end position="149"/>
    </location>
</feature>
<keyword evidence="2" id="KW-0472">Membrane</keyword>
<proteinExistence type="predicted"/>
<protein>
    <submittedName>
        <fullName evidence="4">Endonuclease YncB(Thermonuclease family)</fullName>
    </submittedName>
</protein>
<keyword evidence="2" id="KW-0812">Transmembrane</keyword>
<dbReference type="InterPro" id="IPR035437">
    <property type="entry name" value="SNase_OB-fold_sf"/>
</dbReference>
<dbReference type="RefSeq" id="WP_354551899.1">
    <property type="nucleotide sequence ID" value="NZ_JBEPSM010000002.1"/>
</dbReference>
<dbReference type="Gene3D" id="2.40.50.90">
    <property type="match status" value="1"/>
</dbReference>
<comment type="caution">
    <text evidence="4">The sequence shown here is derived from an EMBL/GenBank/DDBJ whole genome shotgun (WGS) entry which is preliminary data.</text>
</comment>
<evidence type="ECO:0000313" key="4">
    <source>
        <dbReference type="EMBL" id="MET4634844.1"/>
    </source>
</evidence>
<keyword evidence="2" id="KW-1133">Transmembrane helix</keyword>
<feature type="transmembrane region" description="Helical" evidence="2">
    <location>
        <begin position="12"/>
        <end position="30"/>
    </location>
</feature>
<organism evidence="4 5">
    <name type="scientific">Kaistia defluvii</name>
    <dbReference type="NCBI Taxonomy" id="410841"/>
    <lineage>
        <taxon>Bacteria</taxon>
        <taxon>Pseudomonadati</taxon>
        <taxon>Pseudomonadota</taxon>
        <taxon>Alphaproteobacteria</taxon>
        <taxon>Hyphomicrobiales</taxon>
        <taxon>Kaistiaceae</taxon>
        <taxon>Kaistia</taxon>
    </lineage>
</organism>
<name>A0ABV2R0Q8_9HYPH</name>
<keyword evidence="4" id="KW-0255">Endonuclease</keyword>
<evidence type="ECO:0000259" key="3">
    <source>
        <dbReference type="SMART" id="SM00318"/>
    </source>
</evidence>
<dbReference type="Proteomes" id="UP001549321">
    <property type="component" value="Unassembled WGS sequence"/>
</dbReference>
<evidence type="ECO:0000313" key="5">
    <source>
        <dbReference type="Proteomes" id="UP001549321"/>
    </source>
</evidence>
<dbReference type="SMART" id="SM00318">
    <property type="entry name" value="SNc"/>
    <property type="match status" value="1"/>
</dbReference>
<dbReference type="InterPro" id="IPR016071">
    <property type="entry name" value="Staphylococal_nuclease_OB-fold"/>
</dbReference>
<evidence type="ECO:0000256" key="2">
    <source>
        <dbReference type="SAM" id="Phobius"/>
    </source>
</evidence>
<feature type="domain" description="TNase-like" evidence="3">
    <location>
        <begin position="153"/>
        <end position="278"/>
    </location>
</feature>
<reference evidence="4 5" key="1">
    <citation type="submission" date="2024-06" db="EMBL/GenBank/DDBJ databases">
        <title>Sorghum-associated microbial communities from plants grown in Nebraska, USA.</title>
        <authorList>
            <person name="Schachtman D."/>
        </authorList>
    </citation>
    <scope>NUCLEOTIDE SEQUENCE [LARGE SCALE GENOMIC DNA]</scope>
    <source>
        <strain evidence="4 5">3207</strain>
    </source>
</reference>
<dbReference type="SUPFAM" id="SSF50199">
    <property type="entry name" value="Staphylococcal nuclease"/>
    <property type="match status" value="1"/>
</dbReference>
<keyword evidence="5" id="KW-1185">Reference proteome</keyword>
<keyword evidence="4" id="KW-0540">Nuclease</keyword>
<sequence length="288" mass="30231">MDGPDHLGEPVRTALAVLCLAAMLGLAYIVTSQIGGLDRKELAGLMGAPAPGTVSPAKEEPDPTDADPFDGQAVDEDKPLSAATPASPTMPPPQPQTASETIPEPPPLEPTEPVARATRNVTAPGMTPAPSGTGPLEREALPKKAPTPPRWKAYAPVVVEEAGLLDIGPRKVRLAGINTPTADRLCSPPASDGTEARVACSHLALVALRRRIRAFGVECRISANETADPVVAPCRIGPTDLALWLVEQGWAQAAKQAPEGYVAAEKEARCARRGVWREVETPPDCLQN</sequence>
<accession>A0ABV2R0Q8</accession>
<keyword evidence="4" id="KW-0378">Hydrolase</keyword>
<dbReference type="GO" id="GO:0004519">
    <property type="term" value="F:endonuclease activity"/>
    <property type="evidence" value="ECO:0007669"/>
    <property type="project" value="UniProtKB-KW"/>
</dbReference>
<gene>
    <name evidence="4" type="ORF">ABIE08_002790</name>
</gene>
<evidence type="ECO:0000256" key="1">
    <source>
        <dbReference type="SAM" id="MobiDB-lite"/>
    </source>
</evidence>